<evidence type="ECO:0000313" key="16">
    <source>
        <dbReference type="Proteomes" id="UP000001811"/>
    </source>
</evidence>
<dbReference type="FunFam" id="2.160.20.10:FF:000021">
    <property type="entry name" value="SHC binding and spindle associated 1 like"/>
    <property type="match status" value="1"/>
</dbReference>
<dbReference type="PANTHER" id="PTHR14695:SF7">
    <property type="entry name" value="TESTICULAR SPINDLE-ASSOCIATED PROTEIN SHCBP1L"/>
    <property type="match status" value="1"/>
</dbReference>
<evidence type="ECO:0000256" key="13">
    <source>
        <dbReference type="ARBA" id="ARBA00079389"/>
    </source>
</evidence>
<reference evidence="15" key="3">
    <citation type="submission" date="2025-09" db="UniProtKB">
        <authorList>
            <consortium name="Ensembl"/>
        </authorList>
    </citation>
    <scope>IDENTIFICATION</scope>
    <source>
        <strain evidence="15">Thorbecke</strain>
    </source>
</reference>
<keyword evidence="4" id="KW-0677">Repeat</keyword>
<reference evidence="15 16" key="1">
    <citation type="journal article" date="2011" name="Nature">
        <title>A high-resolution map of human evolutionary constraint using 29 mammals.</title>
        <authorList>
            <person name="Lindblad-Toh K."/>
            <person name="Garber M."/>
            <person name="Zuk O."/>
            <person name="Lin M.F."/>
            <person name="Parker B.J."/>
            <person name="Washietl S."/>
            <person name="Kheradpour P."/>
            <person name="Ernst J."/>
            <person name="Jordan G."/>
            <person name="Mauceli E."/>
            <person name="Ward L.D."/>
            <person name="Lowe C.B."/>
            <person name="Holloway A.K."/>
            <person name="Clamp M."/>
            <person name="Gnerre S."/>
            <person name="Alfoldi J."/>
            <person name="Beal K."/>
            <person name="Chang J."/>
            <person name="Clawson H."/>
            <person name="Cuff J."/>
            <person name="Di Palma F."/>
            <person name="Fitzgerald S."/>
            <person name="Flicek P."/>
            <person name="Guttman M."/>
            <person name="Hubisz M.J."/>
            <person name="Jaffe D.B."/>
            <person name="Jungreis I."/>
            <person name="Kent W.J."/>
            <person name="Kostka D."/>
            <person name="Lara M."/>
            <person name="Martins A.L."/>
            <person name="Massingham T."/>
            <person name="Moltke I."/>
            <person name="Raney B.J."/>
            <person name="Rasmussen M.D."/>
            <person name="Robinson J."/>
            <person name="Stark A."/>
            <person name="Vilella A.J."/>
            <person name="Wen J."/>
            <person name="Xie X."/>
            <person name="Zody M.C."/>
            <person name="Baldwin J."/>
            <person name="Bloom T."/>
            <person name="Chin C.W."/>
            <person name="Heiman D."/>
            <person name="Nicol R."/>
            <person name="Nusbaum C."/>
            <person name="Young S."/>
            <person name="Wilkinson J."/>
            <person name="Worley K.C."/>
            <person name="Kovar C.L."/>
            <person name="Muzny D.M."/>
            <person name="Gibbs R.A."/>
            <person name="Cree A."/>
            <person name="Dihn H.H."/>
            <person name="Fowler G."/>
            <person name="Jhangiani S."/>
            <person name="Joshi V."/>
            <person name="Lee S."/>
            <person name="Lewis L.R."/>
            <person name="Nazareth L.V."/>
            <person name="Okwuonu G."/>
            <person name="Santibanez J."/>
            <person name="Warren W.C."/>
            <person name="Mardis E.R."/>
            <person name="Weinstock G.M."/>
            <person name="Wilson R.K."/>
            <person name="Delehaunty K."/>
            <person name="Dooling D."/>
            <person name="Fronik C."/>
            <person name="Fulton L."/>
            <person name="Fulton B."/>
            <person name="Graves T."/>
            <person name="Minx P."/>
            <person name="Sodergren E."/>
            <person name="Birney E."/>
            <person name="Margulies E.H."/>
            <person name="Herrero J."/>
            <person name="Green E.D."/>
            <person name="Haussler D."/>
            <person name="Siepel A."/>
            <person name="Goldman N."/>
            <person name="Pollard K.S."/>
            <person name="Pedersen J.S."/>
            <person name="Lander E.S."/>
            <person name="Kellis M."/>
        </authorList>
    </citation>
    <scope>NUCLEOTIDE SEQUENCE [LARGE SCALE GENOMIC DNA]</scope>
    <source>
        <strain evidence="16">Thorbecke</strain>
    </source>
</reference>
<dbReference type="InterPro" id="IPR039448">
    <property type="entry name" value="Beta_helix"/>
</dbReference>
<dbReference type="GO" id="GO:0007283">
    <property type="term" value="P:spermatogenesis"/>
    <property type="evidence" value="ECO:0007669"/>
    <property type="project" value="UniProtKB-KW"/>
</dbReference>
<evidence type="ECO:0000256" key="7">
    <source>
        <dbReference type="ARBA" id="ARBA00022990"/>
    </source>
</evidence>
<keyword evidence="5" id="KW-0221">Differentiation</keyword>
<dbReference type="SUPFAM" id="SSF51126">
    <property type="entry name" value="Pectin lyase-like"/>
    <property type="match status" value="1"/>
</dbReference>
<keyword evidence="2" id="KW-0963">Cytoplasm</keyword>
<dbReference type="GeneTree" id="ENSGT00940000161173"/>
<evidence type="ECO:0000259" key="14">
    <source>
        <dbReference type="Pfam" id="PF13229"/>
    </source>
</evidence>
<dbReference type="InterPro" id="IPR011050">
    <property type="entry name" value="Pectin_lyase_fold/virulence"/>
</dbReference>
<dbReference type="Ensembl" id="ENSOCUT00000055628.1">
    <property type="protein sequence ID" value="ENSOCUP00000032102.1"/>
    <property type="gene ID" value="ENSOCUG00000003497.3"/>
</dbReference>
<keyword evidence="16" id="KW-1185">Reference proteome</keyword>
<evidence type="ECO:0000256" key="9">
    <source>
        <dbReference type="ARBA" id="ARBA00023212"/>
    </source>
</evidence>
<evidence type="ECO:0000313" key="15">
    <source>
        <dbReference type="Ensembl" id="ENSOCUP00000032102.1"/>
    </source>
</evidence>
<reference evidence="15" key="2">
    <citation type="submission" date="2025-08" db="UniProtKB">
        <authorList>
            <consortium name="Ensembl"/>
        </authorList>
    </citation>
    <scope>IDENTIFICATION</scope>
    <source>
        <strain evidence="15">Thorbecke</strain>
    </source>
</reference>
<evidence type="ECO:0000256" key="6">
    <source>
        <dbReference type="ARBA" id="ARBA00022871"/>
    </source>
</evidence>
<sequence>MTTEMVKGLSSDTLLQQHGDLDVALDSCYSGDTVVIFPGEYQAANLALLTEDIVIRGVGKREEILITSEPSHDSFVVSKADNVKLMHLSLIQQGTVDGIVVVESGHLTLENCVLKCEGTGVCVLTGAALTVTDSEITGAQGAGVELYPGSTAILERNEIHHCNNLRTSDSSKSTLGGVNMKCEENSTFSKLKVCCFKETCAKVLPAPKLKMTNNHIYGNNGYGVSILQPTEQFIIVEEALSKGAASGDNKDDNTLSKVMQNLNLEMNNNKIEANLKGDIRIVTS</sequence>
<dbReference type="GO" id="GO:0007112">
    <property type="term" value="P:male meiosis cytokinesis"/>
    <property type="evidence" value="ECO:0007669"/>
    <property type="project" value="TreeGrafter"/>
</dbReference>
<evidence type="ECO:0000256" key="3">
    <source>
        <dbReference type="ARBA" id="ARBA00022553"/>
    </source>
</evidence>
<name>A0A5F9CEQ7_RABIT</name>
<dbReference type="InterPro" id="IPR006626">
    <property type="entry name" value="PbH1"/>
</dbReference>
<keyword evidence="7" id="KW-0007">Acetylation</keyword>
<proteinExistence type="predicted"/>
<dbReference type="InterPro" id="IPR012334">
    <property type="entry name" value="Pectin_lyas_fold"/>
</dbReference>
<evidence type="ECO:0000256" key="12">
    <source>
        <dbReference type="ARBA" id="ARBA00074550"/>
    </source>
</evidence>
<comment type="subcellular location">
    <subcellularLocation>
        <location evidence="1">Cytoplasm</location>
        <location evidence="1">Cytoskeleton</location>
        <location evidence="1">Spindle</location>
    </subcellularLocation>
</comment>
<dbReference type="AlphaFoldDB" id="A0A5F9CEQ7"/>
<dbReference type="Pfam" id="PF13229">
    <property type="entry name" value="Beta_helix"/>
    <property type="match status" value="1"/>
</dbReference>
<evidence type="ECO:0000256" key="5">
    <source>
        <dbReference type="ARBA" id="ARBA00022782"/>
    </source>
</evidence>
<dbReference type="PANTHER" id="PTHR14695">
    <property type="entry name" value="SHC SH2-DOMAIN BINDING PROTEIN 1-RELATED"/>
    <property type="match status" value="1"/>
</dbReference>
<dbReference type="Gene3D" id="2.160.20.10">
    <property type="entry name" value="Single-stranded right-handed beta-helix, Pectin lyase-like"/>
    <property type="match status" value="1"/>
</dbReference>
<comment type="function">
    <text evidence="10">Testis-specific spindle-associated factor that plays a role in spermatogenesis. In association with HSPA2, participates in the maintenance of spindle integrity during meiosis in male germ cells.</text>
</comment>
<dbReference type="GO" id="GO:0072687">
    <property type="term" value="C:meiotic spindle"/>
    <property type="evidence" value="ECO:0007669"/>
    <property type="project" value="TreeGrafter"/>
</dbReference>
<keyword evidence="9" id="KW-0206">Cytoskeleton</keyword>
<accession>A0A5F9CEQ7</accession>
<protein>
    <recommendedName>
        <fullName evidence="12">Testicular spindle-associated protein SHCBP1L</fullName>
    </recommendedName>
    <alternativeName>
        <fullName evidence="13">SHC SH2 domain-binding protein 1-like protein</fullName>
    </alternativeName>
</protein>
<evidence type="ECO:0000256" key="1">
    <source>
        <dbReference type="ARBA" id="ARBA00004186"/>
    </source>
</evidence>
<feature type="domain" description="Right handed beta helix" evidence="14">
    <location>
        <begin position="94"/>
        <end position="229"/>
    </location>
</feature>
<evidence type="ECO:0000256" key="10">
    <source>
        <dbReference type="ARBA" id="ARBA00054357"/>
    </source>
</evidence>
<evidence type="ECO:0000256" key="8">
    <source>
        <dbReference type="ARBA" id="ARBA00023054"/>
    </source>
</evidence>
<keyword evidence="3" id="KW-0597">Phosphoprotein</keyword>
<comment type="subunit">
    <text evidence="11">Interacts with HSPA2; this interaction may promote the recruitment of HSPA2 to the spindle.</text>
</comment>
<dbReference type="Proteomes" id="UP000001811">
    <property type="component" value="Unplaced"/>
</dbReference>
<dbReference type="SMART" id="SM00710">
    <property type="entry name" value="PbH1"/>
    <property type="match status" value="4"/>
</dbReference>
<keyword evidence="8" id="KW-0175">Coiled coil</keyword>
<evidence type="ECO:0000256" key="2">
    <source>
        <dbReference type="ARBA" id="ARBA00022490"/>
    </source>
</evidence>
<dbReference type="InterPro" id="IPR045140">
    <property type="entry name" value="SHCBP1-like"/>
</dbReference>
<evidence type="ECO:0000256" key="4">
    <source>
        <dbReference type="ARBA" id="ARBA00022737"/>
    </source>
</evidence>
<dbReference type="GO" id="GO:0030154">
    <property type="term" value="P:cell differentiation"/>
    <property type="evidence" value="ECO:0007669"/>
    <property type="project" value="UniProtKB-KW"/>
</dbReference>
<evidence type="ECO:0000256" key="11">
    <source>
        <dbReference type="ARBA" id="ARBA00061841"/>
    </source>
</evidence>
<dbReference type="Bgee" id="ENSOCUG00000003497">
    <property type="expression patterns" value="Expressed in testis and 3 other cell types or tissues"/>
</dbReference>
<organism evidence="15 16">
    <name type="scientific">Oryctolagus cuniculus</name>
    <name type="common">Rabbit</name>
    <dbReference type="NCBI Taxonomy" id="9986"/>
    <lineage>
        <taxon>Eukaryota</taxon>
        <taxon>Metazoa</taxon>
        <taxon>Chordata</taxon>
        <taxon>Craniata</taxon>
        <taxon>Vertebrata</taxon>
        <taxon>Euteleostomi</taxon>
        <taxon>Mammalia</taxon>
        <taxon>Eutheria</taxon>
        <taxon>Euarchontoglires</taxon>
        <taxon>Glires</taxon>
        <taxon>Lagomorpha</taxon>
        <taxon>Leporidae</taxon>
        <taxon>Oryctolagus</taxon>
    </lineage>
</organism>
<keyword evidence="6" id="KW-0744">Spermatogenesis</keyword>